<protein>
    <submittedName>
        <fullName evidence="1">Uncharacterized protein</fullName>
    </submittedName>
</protein>
<proteinExistence type="predicted"/>
<sequence length="92" mass="10304">MGSRIELTRTDSNVLCDWRSSFYAKKSDGIKSIPYFITPGGEQELPLVLFHHRNRNENILEPGTSANPEKSPQHCSKSLKPCSTLSSIITQI</sequence>
<accession>A0A0E9S8Q7</accession>
<evidence type="ECO:0000313" key="1">
    <source>
        <dbReference type="EMBL" id="JAH36903.1"/>
    </source>
</evidence>
<dbReference type="AlphaFoldDB" id="A0A0E9S8Q7"/>
<reference evidence="1" key="1">
    <citation type="submission" date="2014-11" db="EMBL/GenBank/DDBJ databases">
        <authorList>
            <person name="Amaro Gonzalez C."/>
        </authorList>
    </citation>
    <scope>NUCLEOTIDE SEQUENCE</scope>
</reference>
<reference evidence="1" key="2">
    <citation type="journal article" date="2015" name="Fish Shellfish Immunol.">
        <title>Early steps in the European eel (Anguilla anguilla)-Vibrio vulnificus interaction in the gills: Role of the RtxA13 toxin.</title>
        <authorList>
            <person name="Callol A."/>
            <person name="Pajuelo D."/>
            <person name="Ebbesson L."/>
            <person name="Teles M."/>
            <person name="MacKenzie S."/>
            <person name="Amaro C."/>
        </authorList>
    </citation>
    <scope>NUCLEOTIDE SEQUENCE</scope>
</reference>
<dbReference type="EMBL" id="GBXM01071674">
    <property type="protein sequence ID" value="JAH36903.1"/>
    <property type="molecule type" value="Transcribed_RNA"/>
</dbReference>
<organism evidence="1">
    <name type="scientific">Anguilla anguilla</name>
    <name type="common">European freshwater eel</name>
    <name type="synonym">Muraena anguilla</name>
    <dbReference type="NCBI Taxonomy" id="7936"/>
    <lineage>
        <taxon>Eukaryota</taxon>
        <taxon>Metazoa</taxon>
        <taxon>Chordata</taxon>
        <taxon>Craniata</taxon>
        <taxon>Vertebrata</taxon>
        <taxon>Euteleostomi</taxon>
        <taxon>Actinopterygii</taxon>
        <taxon>Neopterygii</taxon>
        <taxon>Teleostei</taxon>
        <taxon>Anguilliformes</taxon>
        <taxon>Anguillidae</taxon>
        <taxon>Anguilla</taxon>
    </lineage>
</organism>
<name>A0A0E9S8Q7_ANGAN</name>